<dbReference type="SUPFAM" id="SSF56281">
    <property type="entry name" value="Metallo-hydrolase/oxidoreductase"/>
    <property type="match status" value="1"/>
</dbReference>
<dbReference type="InterPro" id="IPR029039">
    <property type="entry name" value="Flavoprotein-like_sf"/>
</dbReference>
<keyword evidence="3" id="KW-0813">Transport</keyword>
<evidence type="ECO:0000256" key="3">
    <source>
        <dbReference type="ARBA" id="ARBA00022448"/>
    </source>
</evidence>
<gene>
    <name evidence="6" type="ORF">SAMN04487928_11014</name>
</gene>
<dbReference type="Pfam" id="PF00258">
    <property type="entry name" value="Flavodoxin_1"/>
    <property type="match status" value="1"/>
</dbReference>
<dbReference type="OrthoDB" id="9807946at2"/>
<dbReference type="GO" id="GO:0010181">
    <property type="term" value="F:FMN binding"/>
    <property type="evidence" value="ECO:0007669"/>
    <property type="project" value="InterPro"/>
</dbReference>
<evidence type="ECO:0000259" key="5">
    <source>
        <dbReference type="PROSITE" id="PS50902"/>
    </source>
</evidence>
<dbReference type="InterPro" id="IPR001226">
    <property type="entry name" value="Flavodoxin_CS"/>
</dbReference>
<evidence type="ECO:0000256" key="4">
    <source>
        <dbReference type="ARBA" id="ARBA00022982"/>
    </source>
</evidence>
<evidence type="ECO:0000313" key="7">
    <source>
        <dbReference type="Proteomes" id="UP000182624"/>
    </source>
</evidence>
<dbReference type="GO" id="GO:0009055">
    <property type="term" value="F:electron transfer activity"/>
    <property type="evidence" value="ECO:0007669"/>
    <property type="project" value="InterPro"/>
</dbReference>
<dbReference type="CDD" id="cd07709">
    <property type="entry name" value="flavodiiron_proteins_MBL-fold"/>
    <property type="match status" value="1"/>
</dbReference>
<dbReference type="InterPro" id="IPR051285">
    <property type="entry name" value="NADH_oxidoreductase_modular"/>
</dbReference>
<proteinExistence type="inferred from homology"/>
<dbReference type="SUPFAM" id="SSF52218">
    <property type="entry name" value="Flavoproteins"/>
    <property type="match status" value="1"/>
</dbReference>
<name>A0A1I5TTN7_9FIRM</name>
<dbReference type="InterPro" id="IPR001279">
    <property type="entry name" value="Metallo-B-lactamas"/>
</dbReference>
<dbReference type="GO" id="GO:0046872">
    <property type="term" value="F:metal ion binding"/>
    <property type="evidence" value="ECO:0007669"/>
    <property type="project" value="InterPro"/>
</dbReference>
<dbReference type="PIRSF" id="PIRSF005243">
    <property type="entry name" value="ROO"/>
    <property type="match status" value="1"/>
</dbReference>
<keyword evidence="4" id="KW-0249">Electron transport</keyword>
<dbReference type="InterPro" id="IPR008254">
    <property type="entry name" value="Flavodoxin/NO_synth"/>
</dbReference>
<sequence>MRGTKKITEDIIWIGGSDRRLSKFENIFPIPEGVSYNSYFIDDEKTAVFDTADISVSDQYLENLKEVLNGKKLDYLVVLHMEPDHCSLIDTVVNLYPEVTIVGNSKTFTFMQQFFPGAADYKKLEVKEGDTLSTGKHTFHFVSAPMVHWPEVLIAYDDASKALFSADAFGTFGALDGGIFADEYDYEKEFLDSSRRYYANIVGKYGMQVQATLKKAAGLDIQMILSLHGPVWRKNIEWLLEKYEKWSTYTPETEEIALVYGSLYGHTKSAAEAVASGLREKGKIVKVHDVSGTDISYLIGEVWRCKTIVIICPTYNGGVYPPMEAFLNDMIALGVQNRIFALGQNGTWAPMTVKLMTDKLSALKNITILENALTIKSALHAEDQGQIDAFVESIVKA</sequence>
<accession>A0A1I5TTN7</accession>
<dbReference type="Proteomes" id="UP000182624">
    <property type="component" value="Unassembled WGS sequence"/>
</dbReference>
<feature type="domain" description="Flavodoxin-like" evidence="5">
    <location>
        <begin position="256"/>
        <end position="395"/>
    </location>
</feature>
<comment type="similarity">
    <text evidence="2">In the N-terminal section; belongs to the zinc metallo-hydrolase group 3 family.</text>
</comment>
<evidence type="ECO:0000256" key="1">
    <source>
        <dbReference type="ARBA" id="ARBA00001962"/>
    </source>
</evidence>
<dbReference type="PROSITE" id="PS00201">
    <property type="entry name" value="FLAVODOXIN"/>
    <property type="match status" value="1"/>
</dbReference>
<dbReference type="RefSeq" id="WP_143087449.1">
    <property type="nucleotide sequence ID" value="NZ_FOXO01000010.1"/>
</dbReference>
<dbReference type="InterPro" id="IPR045761">
    <property type="entry name" value="ODP_dom"/>
</dbReference>
<dbReference type="AlphaFoldDB" id="A0A1I5TTN7"/>
<dbReference type="Gene3D" id="3.60.15.10">
    <property type="entry name" value="Ribonuclease Z/Hydroxyacylglutathione hydrolase-like"/>
    <property type="match status" value="1"/>
</dbReference>
<dbReference type="SMART" id="SM00849">
    <property type="entry name" value="Lactamase_B"/>
    <property type="match status" value="1"/>
</dbReference>
<dbReference type="GO" id="GO:0016651">
    <property type="term" value="F:oxidoreductase activity, acting on NAD(P)H"/>
    <property type="evidence" value="ECO:0007669"/>
    <property type="project" value="UniProtKB-ARBA"/>
</dbReference>
<dbReference type="EMBL" id="FOXO01000010">
    <property type="protein sequence ID" value="SFP86348.1"/>
    <property type="molecule type" value="Genomic_DNA"/>
</dbReference>
<dbReference type="PROSITE" id="PS50902">
    <property type="entry name" value="FLAVODOXIN_LIKE"/>
    <property type="match status" value="1"/>
</dbReference>
<dbReference type="PANTHER" id="PTHR32145:SF20">
    <property type="entry name" value="FLAVOPROTEIN"/>
    <property type="match status" value="1"/>
</dbReference>
<dbReference type="PANTHER" id="PTHR32145">
    <property type="entry name" value="DIFLAVIN FLAVOPROTEIN A 2-RELATED"/>
    <property type="match status" value="1"/>
</dbReference>
<evidence type="ECO:0000313" key="6">
    <source>
        <dbReference type="EMBL" id="SFP86348.1"/>
    </source>
</evidence>
<dbReference type="InterPro" id="IPR036866">
    <property type="entry name" value="RibonucZ/Hydroxyglut_hydro"/>
</dbReference>
<keyword evidence="7" id="KW-1185">Reference proteome</keyword>
<dbReference type="Gene3D" id="3.40.50.360">
    <property type="match status" value="1"/>
</dbReference>
<dbReference type="Pfam" id="PF19583">
    <property type="entry name" value="ODP"/>
    <property type="match status" value="1"/>
</dbReference>
<comment type="cofactor">
    <cofactor evidence="1">
        <name>Fe cation</name>
        <dbReference type="ChEBI" id="CHEBI:24875"/>
    </cofactor>
</comment>
<protein>
    <submittedName>
        <fullName evidence="6">Flavorubredoxin</fullName>
    </submittedName>
</protein>
<dbReference type="InterPro" id="IPR016440">
    <property type="entry name" value="Rubredoxin-O_OxRdtase"/>
</dbReference>
<organism evidence="6 7">
    <name type="scientific">Butyrivibrio proteoclasticus</name>
    <dbReference type="NCBI Taxonomy" id="43305"/>
    <lineage>
        <taxon>Bacteria</taxon>
        <taxon>Bacillati</taxon>
        <taxon>Bacillota</taxon>
        <taxon>Clostridia</taxon>
        <taxon>Lachnospirales</taxon>
        <taxon>Lachnospiraceae</taxon>
        <taxon>Butyrivibrio</taxon>
    </lineage>
</organism>
<reference evidence="7" key="1">
    <citation type="submission" date="2016-10" db="EMBL/GenBank/DDBJ databases">
        <authorList>
            <person name="Varghese N."/>
            <person name="Submissions S."/>
        </authorList>
    </citation>
    <scope>NUCLEOTIDE SEQUENCE [LARGE SCALE GENOMIC DNA]</scope>
    <source>
        <strain evidence="7">P18</strain>
    </source>
</reference>
<evidence type="ECO:0000256" key="2">
    <source>
        <dbReference type="ARBA" id="ARBA00007121"/>
    </source>
</evidence>